<evidence type="ECO:0000256" key="2">
    <source>
        <dbReference type="ARBA" id="ARBA00022980"/>
    </source>
</evidence>
<evidence type="ECO:0000256" key="6">
    <source>
        <dbReference type="SAM" id="MobiDB-lite"/>
    </source>
</evidence>
<proteinExistence type="inferred from homology"/>
<comment type="similarity">
    <text evidence="1 5">Belongs to the bacterial ribosomal protein bL28 family.</text>
</comment>
<dbReference type="SUPFAM" id="SSF143800">
    <property type="entry name" value="L28p-like"/>
    <property type="match status" value="1"/>
</dbReference>
<dbReference type="EMBL" id="CP066681">
    <property type="protein sequence ID" value="QQG35560.1"/>
    <property type="molecule type" value="Genomic_DNA"/>
</dbReference>
<feature type="compositionally biased region" description="Basic residues" evidence="6">
    <location>
        <begin position="120"/>
        <end position="131"/>
    </location>
</feature>
<gene>
    <name evidence="5 7" type="primary">rpmB</name>
    <name evidence="7" type="ORF">HYS17_08505</name>
</gene>
<evidence type="ECO:0000256" key="1">
    <source>
        <dbReference type="ARBA" id="ARBA00008760"/>
    </source>
</evidence>
<organism evidence="7 8">
    <name type="scientific">Micavibrio aeruginosavorus</name>
    <dbReference type="NCBI Taxonomy" id="349221"/>
    <lineage>
        <taxon>Bacteria</taxon>
        <taxon>Pseudomonadati</taxon>
        <taxon>Bdellovibrionota</taxon>
        <taxon>Bdellovibrionia</taxon>
        <taxon>Bdellovibrionales</taxon>
        <taxon>Pseudobdellovibrionaceae</taxon>
        <taxon>Micavibrio</taxon>
    </lineage>
</organism>
<accession>A0A7T5UGP6</accession>
<evidence type="ECO:0000256" key="5">
    <source>
        <dbReference type="HAMAP-Rule" id="MF_00373"/>
    </source>
</evidence>
<reference evidence="7 8" key="1">
    <citation type="submission" date="2020-07" db="EMBL/GenBank/DDBJ databases">
        <title>Huge and variable diversity of episymbiotic CPR bacteria and DPANN archaea in groundwater ecosystems.</title>
        <authorList>
            <person name="He C.Y."/>
            <person name="Keren R."/>
            <person name="Whittaker M."/>
            <person name="Farag I.F."/>
            <person name="Doudna J."/>
            <person name="Cate J.H.D."/>
            <person name="Banfield J.F."/>
        </authorList>
    </citation>
    <scope>NUCLEOTIDE SEQUENCE [LARGE SCALE GENOMIC DNA]</scope>
    <source>
        <strain evidence="7">NC_groundwater_70_Ag_B-0.1um_54_66</strain>
    </source>
</reference>
<sequence length="131" mass="14390">MSRRCMVTGKMQMSGNNVSHAQNKTRRKFNPSVNDQGIYSEVLGKTVRLRVGPNGLRTIEHKGGLDVWLTSTAKTKLPVELQKVKAQIEKKLESQGKAAPKKPMAAKKPTQKKPNVSARLAKKKAAKTAAK</sequence>
<dbReference type="GO" id="GO:0006412">
    <property type="term" value="P:translation"/>
    <property type="evidence" value="ECO:0007669"/>
    <property type="project" value="UniProtKB-UniRule"/>
</dbReference>
<dbReference type="PANTHER" id="PTHR13528">
    <property type="entry name" value="39S RIBOSOMAL PROTEIN L28, MITOCHONDRIAL"/>
    <property type="match status" value="1"/>
</dbReference>
<dbReference type="NCBIfam" id="TIGR00009">
    <property type="entry name" value="L28"/>
    <property type="match status" value="1"/>
</dbReference>
<feature type="compositionally biased region" description="Low complexity" evidence="6">
    <location>
        <begin position="97"/>
        <end position="114"/>
    </location>
</feature>
<dbReference type="GO" id="GO:0003735">
    <property type="term" value="F:structural constituent of ribosome"/>
    <property type="evidence" value="ECO:0007669"/>
    <property type="project" value="InterPro"/>
</dbReference>
<dbReference type="Proteomes" id="UP000595362">
    <property type="component" value="Chromosome"/>
</dbReference>
<keyword evidence="2 5" id="KW-0689">Ribosomal protein</keyword>
<dbReference type="Pfam" id="PF00830">
    <property type="entry name" value="Ribosomal_L28"/>
    <property type="match status" value="1"/>
</dbReference>
<dbReference type="InterPro" id="IPR026569">
    <property type="entry name" value="Ribosomal_bL28"/>
</dbReference>
<dbReference type="HAMAP" id="MF_00373">
    <property type="entry name" value="Ribosomal_bL28"/>
    <property type="match status" value="1"/>
</dbReference>
<evidence type="ECO:0000313" key="7">
    <source>
        <dbReference type="EMBL" id="QQG35560.1"/>
    </source>
</evidence>
<evidence type="ECO:0000256" key="3">
    <source>
        <dbReference type="ARBA" id="ARBA00023274"/>
    </source>
</evidence>
<dbReference type="GO" id="GO:1990904">
    <property type="term" value="C:ribonucleoprotein complex"/>
    <property type="evidence" value="ECO:0007669"/>
    <property type="project" value="UniProtKB-KW"/>
</dbReference>
<feature type="region of interest" description="Disordered" evidence="6">
    <location>
        <begin position="92"/>
        <end position="131"/>
    </location>
</feature>
<dbReference type="GO" id="GO:0005840">
    <property type="term" value="C:ribosome"/>
    <property type="evidence" value="ECO:0007669"/>
    <property type="project" value="UniProtKB-KW"/>
</dbReference>
<evidence type="ECO:0000313" key="8">
    <source>
        <dbReference type="Proteomes" id="UP000595362"/>
    </source>
</evidence>
<dbReference type="InterPro" id="IPR037147">
    <property type="entry name" value="Ribosomal_bL28_sf"/>
</dbReference>
<protein>
    <recommendedName>
        <fullName evidence="4 5">Large ribosomal subunit protein bL28</fullName>
    </recommendedName>
</protein>
<dbReference type="InterPro" id="IPR034704">
    <property type="entry name" value="Ribosomal_bL28/bL31-like_sf"/>
</dbReference>
<dbReference type="AlphaFoldDB" id="A0A7T5UGP6"/>
<evidence type="ECO:0000256" key="4">
    <source>
        <dbReference type="ARBA" id="ARBA00035174"/>
    </source>
</evidence>
<dbReference type="PANTHER" id="PTHR13528:SF2">
    <property type="entry name" value="LARGE RIBOSOMAL SUBUNIT PROTEIN BL28M"/>
    <property type="match status" value="1"/>
</dbReference>
<dbReference type="InterPro" id="IPR001383">
    <property type="entry name" value="Ribosomal_bL28_bact-type"/>
</dbReference>
<keyword evidence="3 5" id="KW-0687">Ribonucleoprotein</keyword>
<name>A0A7T5UGP6_9BACT</name>
<dbReference type="Gene3D" id="2.30.170.40">
    <property type="entry name" value="Ribosomal protein L28/L24"/>
    <property type="match status" value="1"/>
</dbReference>